<gene>
    <name evidence="2" type="ORF">PanWU01x14_291760</name>
</gene>
<dbReference type="GO" id="GO:0003844">
    <property type="term" value="F:1,4-alpha-glucan branching enzyme activity"/>
    <property type="evidence" value="ECO:0007669"/>
    <property type="project" value="TreeGrafter"/>
</dbReference>
<dbReference type="SUPFAM" id="SSF51011">
    <property type="entry name" value="Glycosyl hydrolase domain"/>
    <property type="match status" value="1"/>
</dbReference>
<comment type="caution">
    <text evidence="2">The sequence shown here is derived from an EMBL/GenBank/DDBJ whole genome shotgun (WGS) entry which is preliminary data.</text>
</comment>
<keyword evidence="3" id="KW-1185">Reference proteome</keyword>
<feature type="domain" description="Alpha-amylase/branching enzyme C-terminal all beta" evidence="1">
    <location>
        <begin position="60"/>
        <end position="152"/>
    </location>
</feature>
<name>A0A2P5AXG2_PARAD</name>
<dbReference type="EMBL" id="JXTB01000421">
    <property type="protein sequence ID" value="PON41198.1"/>
    <property type="molecule type" value="Genomic_DNA"/>
</dbReference>
<dbReference type="GO" id="GO:0043169">
    <property type="term" value="F:cation binding"/>
    <property type="evidence" value="ECO:0007669"/>
    <property type="project" value="InterPro"/>
</dbReference>
<evidence type="ECO:0000259" key="1">
    <source>
        <dbReference type="Pfam" id="PF02806"/>
    </source>
</evidence>
<dbReference type="Proteomes" id="UP000237105">
    <property type="component" value="Unassembled WGS sequence"/>
</dbReference>
<dbReference type="STRING" id="3476.A0A2P5AXG2"/>
<sequence length="158" mass="18322">MCQRVEFPMPSNSFSFSLANRQWDLLADGVHHNLFIFDKDLMELDEKERVLSRVLPSIHHVNDTTMVIAYTRGPLLFLFNFHPTESYEGYRVGVEEAGEYQLILNTDEITYGGQGLVKDHQYLRKTISKRVDGLRSCLEVTLPSRTAQVYKLTRILRI</sequence>
<dbReference type="OrthoDB" id="196493at2759"/>
<dbReference type="InterPro" id="IPR006048">
    <property type="entry name" value="A-amylase/branching_C"/>
</dbReference>
<proteinExistence type="predicted"/>
<reference evidence="3" key="1">
    <citation type="submission" date="2016-06" db="EMBL/GenBank/DDBJ databases">
        <title>Parallel loss of symbiosis genes in relatives of nitrogen-fixing non-legume Parasponia.</title>
        <authorList>
            <person name="Van Velzen R."/>
            <person name="Holmer R."/>
            <person name="Bu F."/>
            <person name="Rutten L."/>
            <person name="Van Zeijl A."/>
            <person name="Liu W."/>
            <person name="Santuari L."/>
            <person name="Cao Q."/>
            <person name="Sharma T."/>
            <person name="Shen D."/>
            <person name="Roswanjaya Y."/>
            <person name="Wardhani T."/>
            <person name="Kalhor M.S."/>
            <person name="Jansen J."/>
            <person name="Van den Hoogen J."/>
            <person name="Gungor B."/>
            <person name="Hartog M."/>
            <person name="Hontelez J."/>
            <person name="Verver J."/>
            <person name="Yang W.-C."/>
            <person name="Schijlen E."/>
            <person name="Repin R."/>
            <person name="Schilthuizen M."/>
            <person name="Schranz E."/>
            <person name="Heidstra R."/>
            <person name="Miyata K."/>
            <person name="Fedorova E."/>
            <person name="Kohlen W."/>
            <person name="Bisseling T."/>
            <person name="Smit S."/>
            <person name="Geurts R."/>
        </authorList>
    </citation>
    <scope>NUCLEOTIDE SEQUENCE [LARGE SCALE GENOMIC DNA]</scope>
    <source>
        <strain evidence="3">cv. WU1-14</strain>
    </source>
</reference>
<dbReference type="PANTHER" id="PTHR43651">
    <property type="entry name" value="1,4-ALPHA-GLUCAN-BRANCHING ENZYME"/>
    <property type="match status" value="1"/>
</dbReference>
<dbReference type="GO" id="GO:0005975">
    <property type="term" value="P:carbohydrate metabolic process"/>
    <property type="evidence" value="ECO:0007669"/>
    <property type="project" value="InterPro"/>
</dbReference>
<accession>A0A2P5AXG2</accession>
<dbReference type="AlphaFoldDB" id="A0A2P5AXG2"/>
<dbReference type="FunFam" id="2.60.40.1180:FF:000045">
    <property type="entry name" value="1,4-alpha-glucan-branching enzyme 3, chloroplastic/amyloplastic"/>
    <property type="match status" value="1"/>
</dbReference>
<organism evidence="2 3">
    <name type="scientific">Parasponia andersonii</name>
    <name type="common">Sponia andersonii</name>
    <dbReference type="NCBI Taxonomy" id="3476"/>
    <lineage>
        <taxon>Eukaryota</taxon>
        <taxon>Viridiplantae</taxon>
        <taxon>Streptophyta</taxon>
        <taxon>Embryophyta</taxon>
        <taxon>Tracheophyta</taxon>
        <taxon>Spermatophyta</taxon>
        <taxon>Magnoliopsida</taxon>
        <taxon>eudicotyledons</taxon>
        <taxon>Gunneridae</taxon>
        <taxon>Pentapetalae</taxon>
        <taxon>rosids</taxon>
        <taxon>fabids</taxon>
        <taxon>Rosales</taxon>
        <taxon>Cannabaceae</taxon>
        <taxon>Parasponia</taxon>
    </lineage>
</organism>
<dbReference type="GO" id="GO:0005737">
    <property type="term" value="C:cytoplasm"/>
    <property type="evidence" value="ECO:0007669"/>
    <property type="project" value="TreeGrafter"/>
</dbReference>
<protein>
    <submittedName>
        <fullName evidence="2">Glycoside hydrolase</fullName>
    </submittedName>
</protein>
<keyword evidence="2" id="KW-0378">Hydrolase</keyword>
<dbReference type="Pfam" id="PF02806">
    <property type="entry name" value="Alpha-amylase_C"/>
    <property type="match status" value="1"/>
</dbReference>
<evidence type="ECO:0000313" key="2">
    <source>
        <dbReference type="EMBL" id="PON41198.1"/>
    </source>
</evidence>
<dbReference type="Gene3D" id="2.60.40.1180">
    <property type="entry name" value="Golgi alpha-mannosidase II"/>
    <property type="match status" value="1"/>
</dbReference>
<dbReference type="InterPro" id="IPR013780">
    <property type="entry name" value="Glyco_hydro_b"/>
</dbReference>
<dbReference type="PANTHER" id="PTHR43651:SF4">
    <property type="entry name" value="1,4-ALPHA-GLUCAN-BRANCHING ENZYME 3, CHLOROPLASTIC_AMYLOPLASTIC"/>
    <property type="match status" value="1"/>
</dbReference>
<evidence type="ECO:0000313" key="3">
    <source>
        <dbReference type="Proteomes" id="UP000237105"/>
    </source>
</evidence>
<dbReference type="GO" id="GO:0016787">
    <property type="term" value="F:hydrolase activity"/>
    <property type="evidence" value="ECO:0007669"/>
    <property type="project" value="UniProtKB-KW"/>
</dbReference>